<dbReference type="CDD" id="cd01127">
    <property type="entry name" value="TrwB_TraG_TraD_VirD4"/>
    <property type="match status" value="1"/>
</dbReference>
<dbReference type="InterPro" id="IPR003688">
    <property type="entry name" value="TraG/VirD4"/>
</dbReference>
<gene>
    <name evidence="9" type="ORF">CKJAJONC_00788</name>
</gene>
<dbReference type="EMBL" id="CABWIF010000055">
    <property type="protein sequence ID" value="VWM03714.1"/>
    <property type="molecule type" value="Genomic_DNA"/>
</dbReference>
<keyword evidence="6 8" id="KW-0472">Membrane</keyword>
<evidence type="ECO:0000256" key="4">
    <source>
        <dbReference type="ARBA" id="ARBA00022692"/>
    </source>
</evidence>
<evidence type="ECO:0000256" key="6">
    <source>
        <dbReference type="ARBA" id="ARBA00023136"/>
    </source>
</evidence>
<feature type="transmembrane region" description="Helical" evidence="8">
    <location>
        <begin position="28"/>
        <end position="48"/>
    </location>
</feature>
<evidence type="ECO:0000313" key="9">
    <source>
        <dbReference type="EMBL" id="VWM03714.1"/>
    </source>
</evidence>
<evidence type="ECO:0000256" key="2">
    <source>
        <dbReference type="ARBA" id="ARBA00008806"/>
    </source>
</evidence>
<dbReference type="Proteomes" id="UP000368032">
    <property type="component" value="Unassembled WGS sequence"/>
</dbReference>
<evidence type="ECO:0000256" key="1">
    <source>
        <dbReference type="ARBA" id="ARBA00004651"/>
    </source>
</evidence>
<dbReference type="SUPFAM" id="SSF52540">
    <property type="entry name" value="P-loop containing nucleoside triphosphate hydrolases"/>
    <property type="match status" value="1"/>
</dbReference>
<dbReference type="InterPro" id="IPR051539">
    <property type="entry name" value="T4SS-coupling_protein"/>
</dbReference>
<comment type="subcellular location">
    <subcellularLocation>
        <location evidence="1">Cell membrane</location>
        <topology evidence="1">Multi-pass membrane protein</topology>
    </subcellularLocation>
</comment>
<protein>
    <submittedName>
        <fullName evidence="9">Type IV secretory system Conjugative DNA transfer</fullName>
    </submittedName>
</protein>
<dbReference type="AlphaFoldDB" id="A0A5K1JF38"/>
<dbReference type="Pfam" id="PF02534">
    <property type="entry name" value="T4SS-DNA_transf"/>
    <property type="match status" value="1"/>
</dbReference>
<feature type="transmembrane region" description="Helical" evidence="8">
    <location>
        <begin position="55"/>
        <end position="73"/>
    </location>
</feature>
<dbReference type="PANTHER" id="PTHR37937">
    <property type="entry name" value="CONJUGATIVE TRANSFER: DNA TRANSPORT"/>
    <property type="match status" value="1"/>
</dbReference>
<sequence length="628" mass="67814">MALIFAALLTAGFAPLVAIPLDCVILGLPIELSSIGFALSVDSIIWWWANVAPHCIPGCLASFALFLLVFMLMQLSASSKERAADGGVLGEARVKSGPETIQGSEIWDGHGQPKNRGFVYGFEKTLFGSKYLFEPRRHMFLDGSTGAGKSRALLIPTIDLLTYGADDGESSPQTIIVSDVKSELIELTGDELERRGYRVLLLDAQHPERSDTFNPLEMVDRLASGGDLPAAEQAADAVARTLIAGEADAKATHWTESARSLLAATILLTVLDEGCPRSCRHLATVYHIICLGTEGAGEDPCEPLKGLFRSLPQGHPARSRASQFISSGGNELRSIVSTLKVNLRIYASAPIARMTSGNDIEPGRILGEKTALFLHVMDEGSPYNAIAAVLFEQLYSAVYSIADASGGKLPRPVSILGDEWGNLPKVECLPSLLSLGRSYDLFWMGAVQNISQLNKYGERDGRKKILANCGVKVAMKLGEAEDRQYFTELVGKTTRHTMGTSSSRGPSGGTGSTSYSEHADDLIHPWEWTEMSPDKDGVIVVKTAENGVGRGHAGCFRAPVCDCTRMPTKGHFDLGTREHETAKRMEYQARLVSRRAGRTDGVDLWAPEFEEGPAEAPASDGWSGLFVD</sequence>
<name>A0A5K1JF38_9ACTN</name>
<dbReference type="Gene3D" id="3.40.50.300">
    <property type="entry name" value="P-loop containing nucleotide triphosphate hydrolases"/>
    <property type="match status" value="1"/>
</dbReference>
<evidence type="ECO:0000256" key="8">
    <source>
        <dbReference type="SAM" id="Phobius"/>
    </source>
</evidence>
<proteinExistence type="inferred from homology"/>
<reference evidence="9 10" key="1">
    <citation type="submission" date="2019-10" db="EMBL/GenBank/DDBJ databases">
        <authorList>
            <person name="Wolf R A."/>
        </authorList>
    </citation>
    <scope>NUCLEOTIDE SEQUENCE [LARGE SCALE GENOMIC DNA]</scope>
    <source>
        <strain evidence="9">Collinsella_aerofaciens_DSM_13712</strain>
    </source>
</reference>
<keyword evidence="5 8" id="KW-1133">Transmembrane helix</keyword>
<accession>A0A5K1JF38</accession>
<evidence type="ECO:0000313" key="10">
    <source>
        <dbReference type="Proteomes" id="UP000368032"/>
    </source>
</evidence>
<dbReference type="PANTHER" id="PTHR37937:SF1">
    <property type="entry name" value="CONJUGATIVE TRANSFER: DNA TRANSPORT"/>
    <property type="match status" value="1"/>
</dbReference>
<dbReference type="GO" id="GO:0005886">
    <property type="term" value="C:plasma membrane"/>
    <property type="evidence" value="ECO:0007669"/>
    <property type="project" value="UniProtKB-SubCell"/>
</dbReference>
<evidence type="ECO:0000256" key="7">
    <source>
        <dbReference type="SAM" id="MobiDB-lite"/>
    </source>
</evidence>
<comment type="similarity">
    <text evidence="2">Belongs to the VirD4/TraG family.</text>
</comment>
<organism evidence="9 10">
    <name type="scientific">Collinsella aerofaciens</name>
    <dbReference type="NCBI Taxonomy" id="74426"/>
    <lineage>
        <taxon>Bacteria</taxon>
        <taxon>Bacillati</taxon>
        <taxon>Actinomycetota</taxon>
        <taxon>Coriobacteriia</taxon>
        <taxon>Coriobacteriales</taxon>
        <taxon>Coriobacteriaceae</taxon>
        <taxon>Collinsella</taxon>
    </lineage>
</organism>
<dbReference type="InterPro" id="IPR027417">
    <property type="entry name" value="P-loop_NTPase"/>
</dbReference>
<evidence type="ECO:0000256" key="5">
    <source>
        <dbReference type="ARBA" id="ARBA00022989"/>
    </source>
</evidence>
<feature type="region of interest" description="Disordered" evidence="7">
    <location>
        <begin position="495"/>
        <end position="517"/>
    </location>
</feature>
<keyword evidence="4 8" id="KW-0812">Transmembrane</keyword>
<evidence type="ECO:0000256" key="3">
    <source>
        <dbReference type="ARBA" id="ARBA00022475"/>
    </source>
</evidence>
<keyword evidence="3" id="KW-1003">Cell membrane</keyword>